<keyword evidence="1" id="KW-0802">TPR repeat</keyword>
<dbReference type="SMART" id="SM00028">
    <property type="entry name" value="TPR"/>
    <property type="match status" value="2"/>
</dbReference>
<proteinExistence type="predicted"/>
<dbReference type="Pfam" id="PF04575">
    <property type="entry name" value="SlipAM"/>
    <property type="match status" value="1"/>
</dbReference>
<keyword evidence="2" id="KW-0732">Signal</keyword>
<dbReference type="Proteomes" id="UP001159257">
    <property type="component" value="Unassembled WGS sequence"/>
</dbReference>
<dbReference type="Gene3D" id="1.25.40.10">
    <property type="entry name" value="Tetratricopeptide repeat domain"/>
    <property type="match status" value="1"/>
</dbReference>
<accession>A0ABY1S3U3</accession>
<name>A0ABY1S3U3_9GAMM</name>
<reference evidence="4 5" key="1">
    <citation type="submission" date="2017-05" db="EMBL/GenBank/DDBJ databases">
        <authorList>
            <person name="Varghese N."/>
            <person name="Submissions S."/>
        </authorList>
    </citation>
    <scope>NUCLEOTIDE SEQUENCE [LARGE SCALE GENOMIC DNA]</scope>
    <source>
        <strain evidence="4 5">CGMCC 1.7287</strain>
    </source>
</reference>
<dbReference type="InterPro" id="IPR007655">
    <property type="entry name" value="Slam_C"/>
</dbReference>
<evidence type="ECO:0000313" key="4">
    <source>
        <dbReference type="EMBL" id="SMR77775.1"/>
    </source>
</evidence>
<feature type="repeat" description="TPR" evidence="1">
    <location>
        <begin position="77"/>
        <end position="110"/>
    </location>
</feature>
<comment type="caution">
    <text evidence="4">The sequence shown here is derived from an EMBL/GenBank/DDBJ whole genome shotgun (WGS) entry which is preliminary data.</text>
</comment>
<dbReference type="EMBL" id="FXWV01000017">
    <property type="protein sequence ID" value="SMR77775.1"/>
    <property type="molecule type" value="Genomic_DNA"/>
</dbReference>
<feature type="domain" description="Surface lipoprotein assembly modifier C-terminal" evidence="3">
    <location>
        <begin position="164"/>
        <end position="443"/>
    </location>
</feature>
<evidence type="ECO:0000259" key="3">
    <source>
        <dbReference type="Pfam" id="PF04575"/>
    </source>
</evidence>
<dbReference type="Pfam" id="PF14559">
    <property type="entry name" value="TPR_19"/>
    <property type="match status" value="1"/>
</dbReference>
<gene>
    <name evidence="4" type="ORF">SAMN04487964_11728</name>
</gene>
<evidence type="ECO:0000313" key="5">
    <source>
        <dbReference type="Proteomes" id="UP001159257"/>
    </source>
</evidence>
<organism evidence="4 5">
    <name type="scientific">Marinobacterium sediminicola</name>
    <dbReference type="NCBI Taxonomy" id="518898"/>
    <lineage>
        <taxon>Bacteria</taxon>
        <taxon>Pseudomonadati</taxon>
        <taxon>Pseudomonadota</taxon>
        <taxon>Gammaproteobacteria</taxon>
        <taxon>Oceanospirillales</taxon>
        <taxon>Oceanospirillaceae</taxon>
        <taxon>Marinobacterium</taxon>
    </lineage>
</organism>
<dbReference type="PROSITE" id="PS50005">
    <property type="entry name" value="TPR"/>
    <property type="match status" value="1"/>
</dbReference>
<dbReference type="InterPro" id="IPR011990">
    <property type="entry name" value="TPR-like_helical_dom_sf"/>
</dbReference>
<evidence type="ECO:0000256" key="2">
    <source>
        <dbReference type="SAM" id="SignalP"/>
    </source>
</evidence>
<dbReference type="SUPFAM" id="SSF48452">
    <property type="entry name" value="TPR-like"/>
    <property type="match status" value="1"/>
</dbReference>
<protein>
    <submittedName>
        <fullName evidence="4">Tetratricopeptide repeat-containing protein</fullName>
    </submittedName>
</protein>
<feature type="chain" id="PRO_5046720869" evidence="2">
    <location>
        <begin position="37"/>
        <end position="451"/>
    </location>
</feature>
<dbReference type="RefSeq" id="WP_239039861.1">
    <property type="nucleotide sequence ID" value="NZ_BAAAEY010000004.1"/>
</dbReference>
<keyword evidence="5" id="KW-1185">Reference proteome</keyword>
<sequence>MRVLSSVLCPASTKRPGLPALFCWLGMMSTASTAMAQDPRELDEFRYTSPAAALHAGDFDAVRQLLEAKIEQGTHAPNDLFLMGLTEKRAGNHPRAIDYFQRLLELEPDSPRVRLEMAESLYALGRYQLAENELKTVLAGNPPETVSRRIESYLAAIEQRLDVWSFSLSAGGFYDSNVNAGPDTDTVYIGNLPFVLNNAAQGNGDWAADLGMTVGYNRSLNQQTSLRGGASLNYTDYADLDDYDALVGSAWFGPGFNLGRLYVYLPAVTSVVRLGHEESYYQTSIGISPQVGYQINREWSASGRLTWQDVNYKRSNNPDSTQARLDASIRYAPNRSLAAGAGLYIGRESSETDTRSNKRLGARAFADYTIDSVWSTSLSADYSRIAYDGIQPMSGTERVDRKTQLSASLYRALPQWNARLDIGLNHTDQRSTIELYEYDRQILNTRIIKKF</sequence>
<dbReference type="InterPro" id="IPR019734">
    <property type="entry name" value="TPR_rpt"/>
</dbReference>
<feature type="signal peptide" evidence="2">
    <location>
        <begin position="1"/>
        <end position="36"/>
    </location>
</feature>
<evidence type="ECO:0000256" key="1">
    <source>
        <dbReference type="PROSITE-ProRule" id="PRU00339"/>
    </source>
</evidence>